<sequence>MSVRWTRAALQLRSMFFDRWTFLGRSRTMWMGMDEGSVSLSAGSYCCRSLIEDALLQFVVTRLRDLAIVSKLSFGTVSVDTADAFSEAT</sequence>
<dbReference type="AlphaFoldDB" id="A0A2R6WX09"/>
<dbReference type="Proteomes" id="UP000244005">
    <property type="component" value="Unassembled WGS sequence"/>
</dbReference>
<evidence type="ECO:0000313" key="2">
    <source>
        <dbReference type="Proteomes" id="UP000244005"/>
    </source>
</evidence>
<gene>
    <name evidence="1" type="ORF">MARPO_0051s0022</name>
</gene>
<proteinExistence type="predicted"/>
<evidence type="ECO:0000313" key="1">
    <source>
        <dbReference type="EMBL" id="PTQ38389.1"/>
    </source>
</evidence>
<dbReference type="Gramene" id="Mp7g16840.1">
    <property type="protein sequence ID" value="Mp7g16840.1.cds"/>
    <property type="gene ID" value="Mp7g16840"/>
</dbReference>
<accession>A0A2R6WX09</accession>
<dbReference type="EMBL" id="KZ772723">
    <property type="protein sequence ID" value="PTQ38389.1"/>
    <property type="molecule type" value="Genomic_DNA"/>
</dbReference>
<protein>
    <submittedName>
        <fullName evidence="1">Uncharacterized protein</fullName>
    </submittedName>
</protein>
<reference evidence="2" key="1">
    <citation type="journal article" date="2017" name="Cell">
        <title>Insights into land plant evolution garnered from the Marchantia polymorpha genome.</title>
        <authorList>
            <person name="Bowman J.L."/>
            <person name="Kohchi T."/>
            <person name="Yamato K.T."/>
            <person name="Jenkins J."/>
            <person name="Shu S."/>
            <person name="Ishizaki K."/>
            <person name="Yamaoka S."/>
            <person name="Nishihama R."/>
            <person name="Nakamura Y."/>
            <person name="Berger F."/>
            <person name="Adam C."/>
            <person name="Aki S.S."/>
            <person name="Althoff F."/>
            <person name="Araki T."/>
            <person name="Arteaga-Vazquez M.A."/>
            <person name="Balasubrmanian S."/>
            <person name="Barry K."/>
            <person name="Bauer D."/>
            <person name="Boehm C.R."/>
            <person name="Briginshaw L."/>
            <person name="Caballero-Perez J."/>
            <person name="Catarino B."/>
            <person name="Chen F."/>
            <person name="Chiyoda S."/>
            <person name="Chovatia M."/>
            <person name="Davies K.M."/>
            <person name="Delmans M."/>
            <person name="Demura T."/>
            <person name="Dierschke T."/>
            <person name="Dolan L."/>
            <person name="Dorantes-Acosta A.E."/>
            <person name="Eklund D.M."/>
            <person name="Florent S.N."/>
            <person name="Flores-Sandoval E."/>
            <person name="Fujiyama A."/>
            <person name="Fukuzawa H."/>
            <person name="Galik B."/>
            <person name="Grimanelli D."/>
            <person name="Grimwood J."/>
            <person name="Grossniklaus U."/>
            <person name="Hamada T."/>
            <person name="Haseloff J."/>
            <person name="Hetherington A.J."/>
            <person name="Higo A."/>
            <person name="Hirakawa Y."/>
            <person name="Hundley H.N."/>
            <person name="Ikeda Y."/>
            <person name="Inoue K."/>
            <person name="Inoue S.I."/>
            <person name="Ishida S."/>
            <person name="Jia Q."/>
            <person name="Kakita M."/>
            <person name="Kanazawa T."/>
            <person name="Kawai Y."/>
            <person name="Kawashima T."/>
            <person name="Kennedy M."/>
            <person name="Kinose K."/>
            <person name="Kinoshita T."/>
            <person name="Kohara Y."/>
            <person name="Koide E."/>
            <person name="Komatsu K."/>
            <person name="Kopischke S."/>
            <person name="Kubo M."/>
            <person name="Kyozuka J."/>
            <person name="Lagercrantz U."/>
            <person name="Lin S.S."/>
            <person name="Lindquist E."/>
            <person name="Lipzen A.M."/>
            <person name="Lu C.W."/>
            <person name="De Luna E."/>
            <person name="Martienssen R.A."/>
            <person name="Minamino N."/>
            <person name="Mizutani M."/>
            <person name="Mizutani M."/>
            <person name="Mochizuki N."/>
            <person name="Monte I."/>
            <person name="Mosher R."/>
            <person name="Nagasaki H."/>
            <person name="Nakagami H."/>
            <person name="Naramoto S."/>
            <person name="Nishitani K."/>
            <person name="Ohtani M."/>
            <person name="Okamoto T."/>
            <person name="Okumura M."/>
            <person name="Phillips J."/>
            <person name="Pollak B."/>
            <person name="Reinders A."/>
            <person name="Rovekamp M."/>
            <person name="Sano R."/>
            <person name="Sawa S."/>
            <person name="Schmid M.W."/>
            <person name="Shirakawa M."/>
            <person name="Solano R."/>
            <person name="Spunde A."/>
            <person name="Suetsugu N."/>
            <person name="Sugano S."/>
            <person name="Sugiyama A."/>
            <person name="Sun R."/>
            <person name="Suzuki Y."/>
            <person name="Takenaka M."/>
            <person name="Takezawa D."/>
            <person name="Tomogane H."/>
            <person name="Tsuzuki M."/>
            <person name="Ueda T."/>
            <person name="Umeda M."/>
            <person name="Ward J.M."/>
            <person name="Watanabe Y."/>
            <person name="Yazaki K."/>
            <person name="Yokoyama R."/>
            <person name="Yoshitake Y."/>
            <person name="Yotsui I."/>
            <person name="Zachgo S."/>
            <person name="Schmutz J."/>
        </authorList>
    </citation>
    <scope>NUCLEOTIDE SEQUENCE [LARGE SCALE GENOMIC DNA]</scope>
    <source>
        <strain evidence="2">Tak-1</strain>
    </source>
</reference>
<keyword evidence="2" id="KW-1185">Reference proteome</keyword>
<organism evidence="1 2">
    <name type="scientific">Marchantia polymorpha</name>
    <name type="common">Common liverwort</name>
    <name type="synonym">Marchantia aquatica</name>
    <dbReference type="NCBI Taxonomy" id="3197"/>
    <lineage>
        <taxon>Eukaryota</taxon>
        <taxon>Viridiplantae</taxon>
        <taxon>Streptophyta</taxon>
        <taxon>Embryophyta</taxon>
        <taxon>Marchantiophyta</taxon>
        <taxon>Marchantiopsida</taxon>
        <taxon>Marchantiidae</taxon>
        <taxon>Marchantiales</taxon>
        <taxon>Marchantiaceae</taxon>
        <taxon>Marchantia</taxon>
    </lineage>
</organism>
<name>A0A2R6WX09_MARPO</name>